<feature type="domain" description="HTH hxlR-type" evidence="5">
    <location>
        <begin position="11"/>
        <end position="110"/>
    </location>
</feature>
<evidence type="ECO:0000259" key="5">
    <source>
        <dbReference type="PROSITE" id="PS51118"/>
    </source>
</evidence>
<protein>
    <submittedName>
        <fullName evidence="6">Transcriptional regulator, HxlR family</fullName>
    </submittedName>
</protein>
<dbReference type="PANTHER" id="PTHR33204:SF18">
    <property type="entry name" value="TRANSCRIPTIONAL REGULATORY PROTEIN"/>
    <property type="match status" value="1"/>
</dbReference>
<gene>
    <name evidence="6" type="ORF">SAMN05216252_122125</name>
</gene>
<dbReference type="EMBL" id="FZOF01000022">
    <property type="protein sequence ID" value="SNT37115.1"/>
    <property type="molecule type" value="Genomic_DNA"/>
</dbReference>
<evidence type="ECO:0000313" key="7">
    <source>
        <dbReference type="Proteomes" id="UP000198280"/>
    </source>
</evidence>
<dbReference type="InterPro" id="IPR036388">
    <property type="entry name" value="WH-like_DNA-bd_sf"/>
</dbReference>
<evidence type="ECO:0000256" key="3">
    <source>
        <dbReference type="ARBA" id="ARBA00023163"/>
    </source>
</evidence>
<proteinExistence type="predicted"/>
<evidence type="ECO:0000256" key="1">
    <source>
        <dbReference type="ARBA" id="ARBA00023015"/>
    </source>
</evidence>
<dbReference type="RefSeq" id="WP_089227374.1">
    <property type="nucleotide sequence ID" value="NZ_FZOF01000022.1"/>
</dbReference>
<dbReference type="Pfam" id="PF01638">
    <property type="entry name" value="HxlR"/>
    <property type="match status" value="1"/>
</dbReference>
<dbReference type="AlphaFoldDB" id="A0A239M3B6"/>
<keyword evidence="2" id="KW-0238">DNA-binding</keyword>
<dbReference type="GO" id="GO:0003677">
    <property type="term" value="F:DNA binding"/>
    <property type="evidence" value="ECO:0007669"/>
    <property type="project" value="UniProtKB-KW"/>
</dbReference>
<keyword evidence="3" id="KW-0804">Transcription</keyword>
<keyword evidence="1" id="KW-0805">Transcription regulation</keyword>
<dbReference type="InterPro" id="IPR036390">
    <property type="entry name" value="WH_DNA-bd_sf"/>
</dbReference>
<dbReference type="Gene3D" id="1.10.10.10">
    <property type="entry name" value="Winged helix-like DNA-binding domain superfamily/Winged helix DNA-binding domain"/>
    <property type="match status" value="1"/>
</dbReference>
<dbReference type="SUPFAM" id="SSF46785">
    <property type="entry name" value="Winged helix' DNA-binding domain"/>
    <property type="match status" value="1"/>
</dbReference>
<evidence type="ECO:0000313" key="6">
    <source>
        <dbReference type="EMBL" id="SNT37115.1"/>
    </source>
</evidence>
<evidence type="ECO:0000256" key="2">
    <source>
        <dbReference type="ARBA" id="ARBA00023125"/>
    </source>
</evidence>
<dbReference type="PROSITE" id="PS51118">
    <property type="entry name" value="HTH_HXLR"/>
    <property type="match status" value="1"/>
</dbReference>
<dbReference type="Proteomes" id="UP000198280">
    <property type="component" value="Unassembled WGS sequence"/>
</dbReference>
<accession>A0A239M3B6</accession>
<organism evidence="6 7">
    <name type="scientific">Actinacidiphila glaucinigra</name>
    <dbReference type="NCBI Taxonomy" id="235986"/>
    <lineage>
        <taxon>Bacteria</taxon>
        <taxon>Bacillati</taxon>
        <taxon>Actinomycetota</taxon>
        <taxon>Actinomycetes</taxon>
        <taxon>Kitasatosporales</taxon>
        <taxon>Streptomycetaceae</taxon>
        <taxon>Actinacidiphila</taxon>
    </lineage>
</organism>
<sequence>MEYLDQDTSNCSVGRAVGLVGQSWVLLILRDVTRGIRRFSDLQDHLGVSRSVLADRLGGLVDHGLLELHTYQEPGARRRAEYVLTEKGRDLYPLLTSLRQWGDKYLADPEGPALLATHHDCGAPVRARLVCDEGHVIGAPEEVDRTPGPSARPRPTADVPA</sequence>
<evidence type="ECO:0000256" key="4">
    <source>
        <dbReference type="SAM" id="MobiDB-lite"/>
    </source>
</evidence>
<feature type="region of interest" description="Disordered" evidence="4">
    <location>
        <begin position="139"/>
        <end position="161"/>
    </location>
</feature>
<dbReference type="PANTHER" id="PTHR33204">
    <property type="entry name" value="TRANSCRIPTIONAL REGULATOR, MARR FAMILY"/>
    <property type="match status" value="1"/>
</dbReference>
<reference evidence="6 7" key="1">
    <citation type="submission" date="2017-06" db="EMBL/GenBank/DDBJ databases">
        <authorList>
            <person name="Kim H.J."/>
            <person name="Triplett B.A."/>
        </authorList>
    </citation>
    <scope>NUCLEOTIDE SEQUENCE [LARGE SCALE GENOMIC DNA]</scope>
    <source>
        <strain evidence="6 7">CGMCC 4.1858</strain>
    </source>
</reference>
<keyword evidence="7" id="KW-1185">Reference proteome</keyword>
<name>A0A239M3B6_9ACTN</name>
<dbReference type="OrthoDB" id="9792527at2"/>
<dbReference type="InterPro" id="IPR002577">
    <property type="entry name" value="HTH_HxlR"/>
</dbReference>